<proteinExistence type="predicted"/>
<dbReference type="PANTHER" id="PTHR31115:SF3">
    <property type="entry name" value="EXPRESSED PROTEIN"/>
    <property type="match status" value="1"/>
</dbReference>
<dbReference type="PANTHER" id="PTHR31115">
    <property type="entry name" value="OS05G0107300 PROTEIN"/>
    <property type="match status" value="1"/>
</dbReference>
<sequence length="436" mass="48337">MVAARFTIVHAPASNDRELPNTASKNGGHVGPTNHKRTLSASSSPPVTQRADQRPQKITYRQKNQYCPERGVATAWFSVPVGIPKHPSTAKASFDKPKSGRSKPARPHTRRPSYHKANSRQEPTIVGPTVCSLFRRQIEPLFSFPSDTDICYLKQHGSIQSVVPTTKPNFDSFRDILLCQRILSALILEKGEDNENDDTESNGYGSTFEDETSLKSNGFMEFRGVGPFYGYGKNSARGFHNEPVCSISDYQTMSMDNKLLMEIQSIRLCPELMVGAIFSNTLVGSVMVQKVDDKIDGLISDLENKYHEQVSSKTSVLDKLLKTATEAKTLQEKKSSFTDNESGQRCPQLIPFGEAISNGAKGKRSISLILNVEDDEPPLDFSHLEIPEMDVLGDAFGEQSLDVGSWLNIDDTILHDDDFIGHQIPIDDLSDIKMNV</sequence>
<feature type="compositionally biased region" description="Basic residues" evidence="1">
    <location>
        <begin position="99"/>
        <end position="118"/>
    </location>
</feature>
<organism evidence="2">
    <name type="scientific">Tanacetum cinerariifolium</name>
    <name type="common">Dalmatian daisy</name>
    <name type="synonym">Chrysanthemum cinerariifolium</name>
    <dbReference type="NCBI Taxonomy" id="118510"/>
    <lineage>
        <taxon>Eukaryota</taxon>
        <taxon>Viridiplantae</taxon>
        <taxon>Streptophyta</taxon>
        <taxon>Embryophyta</taxon>
        <taxon>Tracheophyta</taxon>
        <taxon>Spermatophyta</taxon>
        <taxon>Magnoliopsida</taxon>
        <taxon>eudicotyledons</taxon>
        <taxon>Gunneridae</taxon>
        <taxon>Pentapetalae</taxon>
        <taxon>asterids</taxon>
        <taxon>campanulids</taxon>
        <taxon>Asterales</taxon>
        <taxon>Asteraceae</taxon>
        <taxon>Asteroideae</taxon>
        <taxon>Anthemideae</taxon>
        <taxon>Anthemidinae</taxon>
        <taxon>Tanacetum</taxon>
    </lineage>
</organism>
<evidence type="ECO:0000256" key="1">
    <source>
        <dbReference type="SAM" id="MobiDB-lite"/>
    </source>
</evidence>
<feature type="region of interest" description="Disordered" evidence="1">
    <location>
        <begin position="87"/>
        <end position="122"/>
    </location>
</feature>
<evidence type="ECO:0000313" key="2">
    <source>
        <dbReference type="EMBL" id="GEY54307.1"/>
    </source>
</evidence>
<feature type="region of interest" description="Disordered" evidence="1">
    <location>
        <begin position="1"/>
        <end position="64"/>
    </location>
</feature>
<accession>A0A699HNQ8</accession>
<protein>
    <submittedName>
        <fullName evidence="2">Uncharacterized protein</fullName>
    </submittedName>
</protein>
<name>A0A699HNQ8_TANCI</name>
<gene>
    <name evidence="2" type="ORF">Tci_426281</name>
</gene>
<comment type="caution">
    <text evidence="2">The sequence shown here is derived from an EMBL/GenBank/DDBJ whole genome shotgun (WGS) entry which is preliminary data.</text>
</comment>
<dbReference type="EMBL" id="BKCJ010187463">
    <property type="protein sequence ID" value="GEY54307.1"/>
    <property type="molecule type" value="Genomic_DNA"/>
</dbReference>
<reference evidence="2" key="1">
    <citation type="journal article" date="2019" name="Sci. Rep.">
        <title>Draft genome of Tanacetum cinerariifolium, the natural source of mosquito coil.</title>
        <authorList>
            <person name="Yamashiro T."/>
            <person name="Shiraishi A."/>
            <person name="Satake H."/>
            <person name="Nakayama K."/>
        </authorList>
    </citation>
    <scope>NUCLEOTIDE SEQUENCE</scope>
</reference>
<dbReference type="AlphaFoldDB" id="A0A699HNQ8"/>